<organism evidence="6 7">
    <name type="scientific">Mycena maculata</name>
    <dbReference type="NCBI Taxonomy" id="230809"/>
    <lineage>
        <taxon>Eukaryota</taxon>
        <taxon>Fungi</taxon>
        <taxon>Dikarya</taxon>
        <taxon>Basidiomycota</taxon>
        <taxon>Agaricomycotina</taxon>
        <taxon>Agaricomycetes</taxon>
        <taxon>Agaricomycetidae</taxon>
        <taxon>Agaricales</taxon>
        <taxon>Marasmiineae</taxon>
        <taxon>Mycenaceae</taxon>
        <taxon>Mycena</taxon>
    </lineage>
</organism>
<dbReference type="Pfam" id="PF01753">
    <property type="entry name" value="zf-MYND"/>
    <property type="match status" value="1"/>
</dbReference>
<dbReference type="InterPro" id="IPR002893">
    <property type="entry name" value="Znf_MYND"/>
</dbReference>
<dbReference type="EMBL" id="JARJLG010000062">
    <property type="protein sequence ID" value="KAJ7756061.1"/>
    <property type="molecule type" value="Genomic_DNA"/>
</dbReference>
<keyword evidence="1" id="KW-0479">Metal-binding</keyword>
<gene>
    <name evidence="6" type="ORF">DFH07DRAFT_482850</name>
</gene>
<keyword evidence="3" id="KW-0862">Zinc</keyword>
<evidence type="ECO:0000313" key="7">
    <source>
        <dbReference type="Proteomes" id="UP001215280"/>
    </source>
</evidence>
<protein>
    <recommendedName>
        <fullName evidence="5">MYND-type domain-containing protein</fullName>
    </recommendedName>
</protein>
<proteinExistence type="predicted"/>
<dbReference type="PROSITE" id="PS50865">
    <property type="entry name" value="ZF_MYND_2"/>
    <property type="match status" value="1"/>
</dbReference>
<evidence type="ECO:0000256" key="3">
    <source>
        <dbReference type="ARBA" id="ARBA00022833"/>
    </source>
</evidence>
<dbReference type="Gene3D" id="6.10.140.2220">
    <property type="match status" value="1"/>
</dbReference>
<reference evidence="6" key="1">
    <citation type="submission" date="2023-03" db="EMBL/GenBank/DDBJ databases">
        <title>Massive genome expansion in bonnet fungi (Mycena s.s.) driven by repeated elements and novel gene families across ecological guilds.</title>
        <authorList>
            <consortium name="Lawrence Berkeley National Laboratory"/>
            <person name="Harder C.B."/>
            <person name="Miyauchi S."/>
            <person name="Viragh M."/>
            <person name="Kuo A."/>
            <person name="Thoen E."/>
            <person name="Andreopoulos B."/>
            <person name="Lu D."/>
            <person name="Skrede I."/>
            <person name="Drula E."/>
            <person name="Henrissat B."/>
            <person name="Morin E."/>
            <person name="Kohler A."/>
            <person name="Barry K."/>
            <person name="LaButti K."/>
            <person name="Morin E."/>
            <person name="Salamov A."/>
            <person name="Lipzen A."/>
            <person name="Mereny Z."/>
            <person name="Hegedus B."/>
            <person name="Baldrian P."/>
            <person name="Stursova M."/>
            <person name="Weitz H."/>
            <person name="Taylor A."/>
            <person name="Grigoriev I.V."/>
            <person name="Nagy L.G."/>
            <person name="Martin F."/>
            <person name="Kauserud H."/>
        </authorList>
    </citation>
    <scope>NUCLEOTIDE SEQUENCE</scope>
    <source>
        <strain evidence="6">CBHHK188m</strain>
    </source>
</reference>
<evidence type="ECO:0000256" key="4">
    <source>
        <dbReference type="PROSITE-ProRule" id="PRU00134"/>
    </source>
</evidence>
<dbReference type="SUPFAM" id="SSF144232">
    <property type="entry name" value="HIT/MYND zinc finger-like"/>
    <property type="match status" value="1"/>
</dbReference>
<keyword evidence="7" id="KW-1185">Reference proteome</keyword>
<sequence>MEQNRRRSKKAKTSQAEQDVTCSVCDGEQKSQSERFRICSGCKEKLGTRRYFCSRACQKTDWKTHKEFCGSQDFWDYPHRPLLTFDATFERPAALRCQIALIDTDPDVLYNIAPGTDDVVRFTIKDKMLNVSFRRVRDKAFTTLDPESIAILGQILVCAVEAEGNSTARIAGVYRQLEEEYPMDGIAGMVGGLLDEQRRDPLNRTRLQCLHQENMAKHGSDFWRALVKSLD</sequence>
<keyword evidence="2 4" id="KW-0863">Zinc-finger</keyword>
<name>A0AAD7J3A6_9AGAR</name>
<dbReference type="AlphaFoldDB" id="A0AAD7J3A6"/>
<evidence type="ECO:0000256" key="2">
    <source>
        <dbReference type="ARBA" id="ARBA00022771"/>
    </source>
</evidence>
<comment type="caution">
    <text evidence="6">The sequence shown here is derived from an EMBL/GenBank/DDBJ whole genome shotgun (WGS) entry which is preliminary data.</text>
</comment>
<dbReference type="GO" id="GO:0008270">
    <property type="term" value="F:zinc ion binding"/>
    <property type="evidence" value="ECO:0007669"/>
    <property type="project" value="UniProtKB-KW"/>
</dbReference>
<feature type="domain" description="MYND-type" evidence="5">
    <location>
        <begin position="22"/>
        <end position="69"/>
    </location>
</feature>
<evidence type="ECO:0000259" key="5">
    <source>
        <dbReference type="PROSITE" id="PS50865"/>
    </source>
</evidence>
<accession>A0AAD7J3A6</accession>
<evidence type="ECO:0000313" key="6">
    <source>
        <dbReference type="EMBL" id="KAJ7756061.1"/>
    </source>
</evidence>
<evidence type="ECO:0000256" key="1">
    <source>
        <dbReference type="ARBA" id="ARBA00022723"/>
    </source>
</evidence>
<dbReference type="Proteomes" id="UP001215280">
    <property type="component" value="Unassembled WGS sequence"/>
</dbReference>